<keyword evidence="3 7" id="KW-0812">Transmembrane</keyword>
<evidence type="ECO:0000256" key="1">
    <source>
        <dbReference type="ARBA" id="ARBA00004141"/>
    </source>
</evidence>
<evidence type="ECO:0000256" key="7">
    <source>
        <dbReference type="SAM" id="Phobius"/>
    </source>
</evidence>
<dbReference type="Pfam" id="PF01594">
    <property type="entry name" value="AI-2E_transport"/>
    <property type="match status" value="1"/>
</dbReference>
<proteinExistence type="inferred from homology"/>
<feature type="transmembrane region" description="Helical" evidence="7">
    <location>
        <begin position="320"/>
        <end position="338"/>
    </location>
</feature>
<name>A0A6S7BI05_9BURK</name>
<dbReference type="Proteomes" id="UP000494365">
    <property type="component" value="Unassembled WGS sequence"/>
</dbReference>
<accession>A0A6S7BI05</accession>
<evidence type="ECO:0000256" key="3">
    <source>
        <dbReference type="ARBA" id="ARBA00022692"/>
    </source>
</evidence>
<dbReference type="GO" id="GO:0016020">
    <property type="term" value="C:membrane"/>
    <property type="evidence" value="ECO:0007669"/>
    <property type="project" value="UniProtKB-SubCell"/>
</dbReference>
<feature type="transmembrane region" description="Helical" evidence="7">
    <location>
        <begin position="51"/>
        <end position="67"/>
    </location>
</feature>
<keyword evidence="4 7" id="KW-1133">Transmembrane helix</keyword>
<evidence type="ECO:0000256" key="2">
    <source>
        <dbReference type="ARBA" id="ARBA00009773"/>
    </source>
</evidence>
<feature type="transmembrane region" description="Helical" evidence="7">
    <location>
        <begin position="169"/>
        <end position="194"/>
    </location>
</feature>
<dbReference type="InterPro" id="IPR002549">
    <property type="entry name" value="AI-2E-like"/>
</dbReference>
<feature type="transmembrane region" description="Helical" evidence="7">
    <location>
        <begin position="268"/>
        <end position="286"/>
    </location>
</feature>
<feature type="region of interest" description="Disordered" evidence="6">
    <location>
        <begin position="369"/>
        <end position="389"/>
    </location>
</feature>
<dbReference type="RefSeq" id="WP_175152331.1">
    <property type="nucleotide sequence ID" value="NZ_CADIKK010000029.1"/>
</dbReference>
<feature type="transmembrane region" description="Helical" evidence="7">
    <location>
        <begin position="292"/>
        <end position="311"/>
    </location>
</feature>
<sequence length="389" mass="40406">MNDVAPAPATGQPTNGGARPLPDLPRAVLGIGAMLLLGGGSLYVLLPFAPALIWSIMIVVATWPAFIRLQRALGGHRGAAVCVMLLVQLVAIVIPVYGAVSTLADHAAEIMAFVKGLPTYALPSPPRWLGAIPVIGERIAHEWQTLSDAGPGGALARIQPYMVDGARWLLAHVSLLGVFVLHLLLMIIVCGLLYAKGETAAQLVIRVAQRISPHYGADIIRLIGLAIRAIALGIVVTAVVQASLAAAGVWVAGIPFAGVLSALLVLTCLVQIGPLLPLLGCVAWLYSRDSNVAALLLLAWAIGVSMLDNILRPILIRRAVALPMVLILAGVLGGVLSIGVAGLFIGPVVLAVTYHLLLAWVGLPDASAPQGGEPQIADTTGDPDKVVRN</sequence>
<evidence type="ECO:0000256" key="6">
    <source>
        <dbReference type="SAM" id="MobiDB-lite"/>
    </source>
</evidence>
<evidence type="ECO:0000256" key="4">
    <source>
        <dbReference type="ARBA" id="ARBA00022989"/>
    </source>
</evidence>
<keyword evidence="5 7" id="KW-0472">Membrane</keyword>
<feature type="transmembrane region" description="Helical" evidence="7">
    <location>
        <begin position="344"/>
        <end position="363"/>
    </location>
</feature>
<comment type="similarity">
    <text evidence="2">Belongs to the autoinducer-2 exporter (AI-2E) (TC 2.A.86) family.</text>
</comment>
<reference evidence="8 9" key="1">
    <citation type="submission" date="2020-04" db="EMBL/GenBank/DDBJ databases">
        <authorList>
            <person name="De Canck E."/>
        </authorList>
    </citation>
    <scope>NUCLEOTIDE SEQUENCE [LARGE SCALE GENOMIC DNA]</scope>
    <source>
        <strain evidence="8 9">LMG 28614</strain>
    </source>
</reference>
<gene>
    <name evidence="8" type="primary">ydiK_2</name>
    <name evidence="8" type="ORF">LMG28614_05307</name>
</gene>
<organism evidence="8 9">
    <name type="scientific">Paraburkholderia ultramafica</name>
    <dbReference type="NCBI Taxonomy" id="1544867"/>
    <lineage>
        <taxon>Bacteria</taxon>
        <taxon>Pseudomonadati</taxon>
        <taxon>Pseudomonadota</taxon>
        <taxon>Betaproteobacteria</taxon>
        <taxon>Burkholderiales</taxon>
        <taxon>Burkholderiaceae</taxon>
        <taxon>Paraburkholderia</taxon>
    </lineage>
</organism>
<evidence type="ECO:0000313" key="9">
    <source>
        <dbReference type="Proteomes" id="UP000494365"/>
    </source>
</evidence>
<dbReference type="AlphaFoldDB" id="A0A6S7BI05"/>
<protein>
    <submittedName>
        <fullName evidence="8">Transport protein YdiK</fullName>
    </submittedName>
</protein>
<comment type="subcellular location">
    <subcellularLocation>
        <location evidence="1">Membrane</location>
        <topology evidence="1">Multi-pass membrane protein</topology>
    </subcellularLocation>
</comment>
<dbReference type="EMBL" id="CADIKK010000029">
    <property type="protein sequence ID" value="CAB3801047.1"/>
    <property type="molecule type" value="Genomic_DNA"/>
</dbReference>
<evidence type="ECO:0000313" key="8">
    <source>
        <dbReference type="EMBL" id="CAB3801047.1"/>
    </source>
</evidence>
<keyword evidence="9" id="KW-1185">Reference proteome</keyword>
<evidence type="ECO:0000256" key="5">
    <source>
        <dbReference type="ARBA" id="ARBA00023136"/>
    </source>
</evidence>
<feature type="transmembrane region" description="Helical" evidence="7">
    <location>
        <begin position="79"/>
        <end position="100"/>
    </location>
</feature>